<name>A0A9X1PJ70_9BACT</name>
<dbReference type="InterPro" id="IPR050640">
    <property type="entry name" value="Bact_2-comp_sensor_kinase"/>
</dbReference>
<sequence>MISRLTSKQKWKLAIKLFLMYSPLLFYVNMPQTEHNGASIVYFLPFFILFSLVGLGMYFIWITATDWLQRYLFKRFGLEILLESGWQEIVLTVAISLGLAVLYSLVFQLVMKSVAFLIFPVLQSTNALPKGEPFLPEVMDYVHRANNGFSVAIMLSIFYLIINTRSSQQLKSIQLQTERLEKEAAMSQFEALKNQLSPHFLFNSLSILTSLVHEDADLSEQFVKRLSKAYRYILEQRDMALVSLAVELDFIASYTFLLQMRFEDKFQVVIDVPVDLSAHYCIAPLSLQMLVENAVKHNRMSIQEPLKVRIYLENEYLIVENPIQPRDQPEDSTGVGLHNITNRYSLLTDHKVWYGEQNGSFVVRIPLLT</sequence>
<dbReference type="Pfam" id="PF06580">
    <property type="entry name" value="His_kinase"/>
    <property type="match status" value="1"/>
</dbReference>
<feature type="domain" description="Signal transduction histidine kinase internal region" evidence="3">
    <location>
        <begin position="188"/>
        <end position="266"/>
    </location>
</feature>
<gene>
    <name evidence="4" type="ORF">LXM26_03120</name>
</gene>
<feature type="transmembrane region" description="Helical" evidence="2">
    <location>
        <begin position="12"/>
        <end position="30"/>
    </location>
</feature>
<dbReference type="PANTHER" id="PTHR34220:SF7">
    <property type="entry name" value="SENSOR HISTIDINE KINASE YPDA"/>
    <property type="match status" value="1"/>
</dbReference>
<evidence type="ECO:0000256" key="1">
    <source>
        <dbReference type="SAM" id="Coils"/>
    </source>
</evidence>
<protein>
    <submittedName>
        <fullName evidence="4">Histidine kinase</fullName>
    </submittedName>
</protein>
<feature type="coiled-coil region" evidence="1">
    <location>
        <begin position="163"/>
        <end position="195"/>
    </location>
</feature>
<evidence type="ECO:0000313" key="5">
    <source>
        <dbReference type="Proteomes" id="UP001139000"/>
    </source>
</evidence>
<keyword evidence="4" id="KW-0418">Kinase</keyword>
<feature type="transmembrane region" description="Helical" evidence="2">
    <location>
        <begin position="42"/>
        <end position="68"/>
    </location>
</feature>
<dbReference type="GO" id="GO:0000155">
    <property type="term" value="F:phosphorelay sensor kinase activity"/>
    <property type="evidence" value="ECO:0007669"/>
    <property type="project" value="InterPro"/>
</dbReference>
<reference evidence="4" key="1">
    <citation type="submission" date="2021-12" db="EMBL/GenBank/DDBJ databases">
        <title>Novel species in genus Dyadobacter.</title>
        <authorList>
            <person name="Ma C."/>
        </authorList>
    </citation>
    <scope>NUCLEOTIDE SEQUENCE</scope>
    <source>
        <strain evidence="4">LJ419</strain>
    </source>
</reference>
<keyword evidence="2" id="KW-0812">Transmembrane</keyword>
<keyword evidence="1" id="KW-0175">Coiled coil</keyword>
<keyword evidence="2" id="KW-1133">Transmembrane helix</keyword>
<organism evidence="4 5">
    <name type="scientific">Dyadobacter chenwenxiniae</name>
    <dbReference type="NCBI Taxonomy" id="2906456"/>
    <lineage>
        <taxon>Bacteria</taxon>
        <taxon>Pseudomonadati</taxon>
        <taxon>Bacteroidota</taxon>
        <taxon>Cytophagia</taxon>
        <taxon>Cytophagales</taxon>
        <taxon>Spirosomataceae</taxon>
        <taxon>Dyadobacter</taxon>
    </lineage>
</organism>
<dbReference type="EMBL" id="JAJTTC010000001">
    <property type="protein sequence ID" value="MCF0060468.1"/>
    <property type="molecule type" value="Genomic_DNA"/>
</dbReference>
<dbReference type="RefSeq" id="WP_234653232.1">
    <property type="nucleotide sequence ID" value="NZ_CP094997.1"/>
</dbReference>
<dbReference type="PANTHER" id="PTHR34220">
    <property type="entry name" value="SENSOR HISTIDINE KINASE YPDA"/>
    <property type="match status" value="1"/>
</dbReference>
<dbReference type="InterPro" id="IPR010559">
    <property type="entry name" value="Sig_transdc_His_kin_internal"/>
</dbReference>
<proteinExistence type="predicted"/>
<keyword evidence="5" id="KW-1185">Reference proteome</keyword>
<comment type="caution">
    <text evidence="4">The sequence shown here is derived from an EMBL/GenBank/DDBJ whole genome shotgun (WGS) entry which is preliminary data.</text>
</comment>
<evidence type="ECO:0000259" key="3">
    <source>
        <dbReference type="Pfam" id="PF06580"/>
    </source>
</evidence>
<feature type="transmembrane region" description="Helical" evidence="2">
    <location>
        <begin position="142"/>
        <end position="162"/>
    </location>
</feature>
<feature type="transmembrane region" description="Helical" evidence="2">
    <location>
        <begin position="89"/>
        <end position="122"/>
    </location>
</feature>
<dbReference type="Proteomes" id="UP001139000">
    <property type="component" value="Unassembled WGS sequence"/>
</dbReference>
<keyword evidence="4" id="KW-0808">Transferase</keyword>
<evidence type="ECO:0000256" key="2">
    <source>
        <dbReference type="SAM" id="Phobius"/>
    </source>
</evidence>
<keyword evidence="2" id="KW-0472">Membrane</keyword>
<accession>A0A9X1PJ70</accession>
<dbReference type="GO" id="GO:0016020">
    <property type="term" value="C:membrane"/>
    <property type="evidence" value="ECO:0007669"/>
    <property type="project" value="InterPro"/>
</dbReference>
<evidence type="ECO:0000313" key="4">
    <source>
        <dbReference type="EMBL" id="MCF0060468.1"/>
    </source>
</evidence>
<dbReference type="AlphaFoldDB" id="A0A9X1PJ70"/>